<evidence type="ECO:0000259" key="1">
    <source>
        <dbReference type="Pfam" id="PF00883"/>
    </source>
</evidence>
<dbReference type="InterPro" id="IPR000819">
    <property type="entry name" value="Peptidase_M17_C"/>
</dbReference>
<dbReference type="EMBL" id="VJZA01000075">
    <property type="protein sequence ID" value="TVT17660.1"/>
    <property type="molecule type" value="Genomic_DNA"/>
</dbReference>
<dbReference type="GO" id="GO:0006508">
    <property type="term" value="P:proteolysis"/>
    <property type="evidence" value="ECO:0007669"/>
    <property type="project" value="InterPro"/>
</dbReference>
<gene>
    <name evidence="2" type="ORF">FNH06_30785</name>
</gene>
<dbReference type="Pfam" id="PF00883">
    <property type="entry name" value="Peptidase_M17"/>
    <property type="match status" value="1"/>
</dbReference>
<reference evidence="2 3" key="1">
    <citation type="submission" date="2019-07" db="EMBL/GenBank/DDBJ databases">
        <title>New species of Amycolatopsis and Streptomyces.</title>
        <authorList>
            <person name="Duangmal K."/>
            <person name="Teo W.F.A."/>
            <person name="Lipun K."/>
        </authorList>
    </citation>
    <scope>NUCLEOTIDE SEQUENCE [LARGE SCALE GENOMIC DNA]</scope>
    <source>
        <strain evidence="2 3">JCM 30562</strain>
    </source>
</reference>
<accession>A0A558A065</accession>
<dbReference type="GO" id="GO:0070006">
    <property type="term" value="F:metalloaminopeptidase activity"/>
    <property type="evidence" value="ECO:0007669"/>
    <property type="project" value="InterPro"/>
</dbReference>
<dbReference type="AlphaFoldDB" id="A0A558A065"/>
<sequence length="56" mass="5758">GGVTAALFLREFVDGVPWAHLDIAGPARAEKPYADVVPGATGFAARTLVELAASYA</sequence>
<dbReference type="Proteomes" id="UP000318578">
    <property type="component" value="Unassembled WGS sequence"/>
</dbReference>
<name>A0A558A065_9PSEU</name>
<evidence type="ECO:0000313" key="2">
    <source>
        <dbReference type="EMBL" id="TVT17660.1"/>
    </source>
</evidence>
<dbReference type="GO" id="GO:0046872">
    <property type="term" value="F:metal ion binding"/>
    <property type="evidence" value="ECO:0007669"/>
    <property type="project" value="InterPro"/>
</dbReference>
<organism evidence="2 3">
    <name type="scientific">Amycolatopsis acidiphila</name>
    <dbReference type="NCBI Taxonomy" id="715473"/>
    <lineage>
        <taxon>Bacteria</taxon>
        <taxon>Bacillati</taxon>
        <taxon>Actinomycetota</taxon>
        <taxon>Actinomycetes</taxon>
        <taxon>Pseudonocardiales</taxon>
        <taxon>Pseudonocardiaceae</taxon>
        <taxon>Amycolatopsis</taxon>
    </lineage>
</organism>
<keyword evidence="3" id="KW-1185">Reference proteome</keyword>
<dbReference type="SUPFAM" id="SSF53187">
    <property type="entry name" value="Zn-dependent exopeptidases"/>
    <property type="match status" value="1"/>
</dbReference>
<comment type="caution">
    <text evidence="2">The sequence shown here is derived from an EMBL/GenBank/DDBJ whole genome shotgun (WGS) entry which is preliminary data.</text>
</comment>
<protein>
    <submittedName>
        <fullName evidence="2">Peptidase M17</fullName>
    </submittedName>
</protein>
<evidence type="ECO:0000313" key="3">
    <source>
        <dbReference type="Proteomes" id="UP000318578"/>
    </source>
</evidence>
<dbReference type="Gene3D" id="3.40.630.10">
    <property type="entry name" value="Zn peptidases"/>
    <property type="match status" value="1"/>
</dbReference>
<feature type="domain" description="Cytosol aminopeptidase" evidence="1">
    <location>
        <begin position="2"/>
        <end position="49"/>
    </location>
</feature>
<feature type="non-terminal residue" evidence="2">
    <location>
        <position position="1"/>
    </location>
</feature>
<proteinExistence type="predicted"/>